<dbReference type="Pfam" id="PF12802">
    <property type="entry name" value="MarR_2"/>
    <property type="match status" value="1"/>
</dbReference>
<organism evidence="2 3">
    <name type="scientific">Kocuria rosea</name>
    <name type="common">Deinococcus erythromyxa</name>
    <name type="synonym">Micrococcus rubens</name>
    <dbReference type="NCBI Taxonomy" id="1275"/>
    <lineage>
        <taxon>Bacteria</taxon>
        <taxon>Bacillati</taxon>
        <taxon>Actinomycetota</taxon>
        <taxon>Actinomycetes</taxon>
        <taxon>Micrococcales</taxon>
        <taxon>Micrococcaceae</taxon>
        <taxon>Kocuria</taxon>
    </lineage>
</organism>
<dbReference type="InterPro" id="IPR036390">
    <property type="entry name" value="WH_DNA-bd_sf"/>
</dbReference>
<sequence>MLTNHGHVLLAVAQFQDARVAEIAAQVGITTRATLTILKDLEDAGYLTRHRVGRRSHYTVDIHQRFRHPATASHEVGELLAIFAPAAALSSENG</sequence>
<dbReference type="AlphaFoldDB" id="A0A4R5Y1E2"/>
<dbReference type="Proteomes" id="UP000295163">
    <property type="component" value="Unassembled WGS sequence"/>
</dbReference>
<protein>
    <submittedName>
        <fullName evidence="2">ArsR family transcriptional regulator</fullName>
    </submittedName>
</protein>
<dbReference type="GO" id="GO:0003700">
    <property type="term" value="F:DNA-binding transcription factor activity"/>
    <property type="evidence" value="ECO:0007669"/>
    <property type="project" value="InterPro"/>
</dbReference>
<evidence type="ECO:0000313" key="2">
    <source>
        <dbReference type="EMBL" id="TDL38200.1"/>
    </source>
</evidence>
<accession>A0A4R5Y1E2</accession>
<comment type="caution">
    <text evidence="2">The sequence shown here is derived from an EMBL/GenBank/DDBJ whole genome shotgun (WGS) entry which is preliminary data.</text>
</comment>
<proteinExistence type="predicted"/>
<dbReference type="SUPFAM" id="SSF46785">
    <property type="entry name" value="Winged helix' DNA-binding domain"/>
    <property type="match status" value="1"/>
</dbReference>
<dbReference type="InterPro" id="IPR011991">
    <property type="entry name" value="ArsR-like_HTH"/>
</dbReference>
<gene>
    <name evidence="2" type="ORF">E2R59_16900</name>
</gene>
<reference evidence="2 3" key="1">
    <citation type="submission" date="2019-03" db="EMBL/GenBank/DDBJ databases">
        <title>Genome Sequencing and Assembly of Various Microbes Isolated from Partially Reclaimed Soil and Acid Mine Drainage (AMD) Site.</title>
        <authorList>
            <person name="Steinbock B."/>
            <person name="Bechtold R."/>
            <person name="Sevigny J.L."/>
            <person name="Thomas D."/>
            <person name="Cuthill L.R."/>
            <person name="Aveiro Johannsen E.J."/>
            <person name="Thomas K."/>
            <person name="Ghosh A."/>
        </authorList>
    </citation>
    <scope>NUCLEOTIDE SEQUENCE [LARGE SCALE GENOMIC DNA]</scope>
    <source>
        <strain evidence="2 3">S-A3</strain>
    </source>
</reference>
<dbReference type="Gene3D" id="1.10.10.10">
    <property type="entry name" value="Winged helix-like DNA-binding domain superfamily/Winged helix DNA-binding domain"/>
    <property type="match status" value="1"/>
</dbReference>
<evidence type="ECO:0000259" key="1">
    <source>
        <dbReference type="Pfam" id="PF12802"/>
    </source>
</evidence>
<evidence type="ECO:0000313" key="3">
    <source>
        <dbReference type="Proteomes" id="UP000295163"/>
    </source>
</evidence>
<dbReference type="InterPro" id="IPR036388">
    <property type="entry name" value="WH-like_DNA-bd_sf"/>
</dbReference>
<feature type="domain" description="HTH marR-type" evidence="1">
    <location>
        <begin position="4"/>
        <end position="53"/>
    </location>
</feature>
<dbReference type="EMBL" id="SMZT01000011">
    <property type="protein sequence ID" value="TDL38200.1"/>
    <property type="molecule type" value="Genomic_DNA"/>
</dbReference>
<name>A0A4R5Y1E2_KOCRO</name>
<dbReference type="CDD" id="cd00090">
    <property type="entry name" value="HTH_ARSR"/>
    <property type="match status" value="1"/>
</dbReference>
<dbReference type="InterPro" id="IPR000835">
    <property type="entry name" value="HTH_MarR-typ"/>
</dbReference>